<sequence>MWNHKKLIKTFENEACTIEWSKNNGLLPQNKYCKGIKYKEHGQTTMKFQNSGKYGRFYCSKCRRTQSLLHGSWFAQIHTPMTKIFRYKFSREMIVDWYCLKERERGKIGGHGKVVQWEYECKDGNCIARYDQCDGIIQCPDGYEQHPKIQQPKDASSNHSSQSSIEFKTKKSEEKPSPKYLLFGAIILLILIIIGNIFSKLKRKYKQRRNAGFHDFRKGESLIEEEDDLLIAQAYS</sequence>
<dbReference type="WBParaSite" id="MhA1_Contig1960.frz3.gene7">
    <property type="protein sequence ID" value="MhA1_Contig1960.frz3.gene7"/>
    <property type="gene ID" value="MhA1_Contig1960.frz3.gene7"/>
</dbReference>
<dbReference type="InterPro" id="IPR002172">
    <property type="entry name" value="LDrepeatLR_classA_rpt"/>
</dbReference>
<dbReference type="InterPro" id="IPR036055">
    <property type="entry name" value="LDL_receptor-like_sf"/>
</dbReference>
<dbReference type="SUPFAM" id="SSF57424">
    <property type="entry name" value="LDL receptor-like module"/>
    <property type="match status" value="1"/>
</dbReference>
<organism evidence="4 5">
    <name type="scientific">Meloidogyne hapla</name>
    <name type="common">Root-knot nematode worm</name>
    <dbReference type="NCBI Taxonomy" id="6305"/>
    <lineage>
        <taxon>Eukaryota</taxon>
        <taxon>Metazoa</taxon>
        <taxon>Ecdysozoa</taxon>
        <taxon>Nematoda</taxon>
        <taxon>Chromadorea</taxon>
        <taxon>Rhabditida</taxon>
        <taxon>Tylenchina</taxon>
        <taxon>Tylenchomorpha</taxon>
        <taxon>Tylenchoidea</taxon>
        <taxon>Meloidogynidae</taxon>
        <taxon>Meloidogyninae</taxon>
        <taxon>Meloidogyne</taxon>
    </lineage>
</organism>
<keyword evidence="1" id="KW-1015">Disulfide bond</keyword>
<dbReference type="AlphaFoldDB" id="A0A1I8BDP1"/>
<evidence type="ECO:0000256" key="2">
    <source>
        <dbReference type="SAM" id="MobiDB-lite"/>
    </source>
</evidence>
<keyword evidence="4" id="KW-1185">Reference proteome</keyword>
<evidence type="ECO:0000256" key="3">
    <source>
        <dbReference type="SAM" id="Phobius"/>
    </source>
</evidence>
<keyword evidence="3" id="KW-0812">Transmembrane</keyword>
<dbReference type="Proteomes" id="UP000095281">
    <property type="component" value="Unplaced"/>
</dbReference>
<proteinExistence type="predicted"/>
<feature type="region of interest" description="Disordered" evidence="2">
    <location>
        <begin position="147"/>
        <end position="171"/>
    </location>
</feature>
<evidence type="ECO:0000313" key="5">
    <source>
        <dbReference type="WBParaSite" id="MhA1_Contig1960.frz3.gene7"/>
    </source>
</evidence>
<dbReference type="CDD" id="cd00112">
    <property type="entry name" value="LDLa"/>
    <property type="match status" value="1"/>
</dbReference>
<feature type="transmembrane region" description="Helical" evidence="3">
    <location>
        <begin position="180"/>
        <end position="199"/>
    </location>
</feature>
<protein>
    <submittedName>
        <fullName evidence="5">Transmembrane protein</fullName>
    </submittedName>
</protein>
<dbReference type="Gene3D" id="4.10.400.10">
    <property type="entry name" value="Low-density Lipoprotein Receptor"/>
    <property type="match status" value="1"/>
</dbReference>
<keyword evidence="3" id="KW-0472">Membrane</keyword>
<evidence type="ECO:0000313" key="4">
    <source>
        <dbReference type="Proteomes" id="UP000095281"/>
    </source>
</evidence>
<keyword evidence="3" id="KW-1133">Transmembrane helix</keyword>
<name>A0A1I8BDP1_MELHA</name>
<evidence type="ECO:0000256" key="1">
    <source>
        <dbReference type="ARBA" id="ARBA00023157"/>
    </source>
</evidence>
<accession>A0A1I8BDP1</accession>
<reference evidence="5" key="1">
    <citation type="submission" date="2016-11" db="UniProtKB">
        <authorList>
            <consortium name="WormBaseParasite"/>
        </authorList>
    </citation>
    <scope>IDENTIFICATION</scope>
</reference>
<feature type="compositionally biased region" description="Polar residues" evidence="2">
    <location>
        <begin position="153"/>
        <end position="166"/>
    </location>
</feature>